<protein>
    <submittedName>
        <fullName evidence="9">Kinase</fullName>
    </submittedName>
</protein>
<dbReference type="PROSITE" id="PS00107">
    <property type="entry name" value="PROTEIN_KINASE_ATP"/>
    <property type="match status" value="1"/>
</dbReference>
<keyword evidence="10" id="KW-1185">Reference proteome</keyword>
<dbReference type="CDD" id="cd01427">
    <property type="entry name" value="HAD_like"/>
    <property type="match status" value="1"/>
</dbReference>
<dbReference type="Gene3D" id="3.40.50.150">
    <property type="entry name" value="Vaccinia Virus protein VP39"/>
    <property type="match status" value="1"/>
</dbReference>
<dbReference type="GO" id="GO:0005524">
    <property type="term" value="F:ATP binding"/>
    <property type="evidence" value="ECO:0007669"/>
    <property type="project" value="UniProtKB-UniRule"/>
</dbReference>
<dbReference type="Gene3D" id="1.10.260.80">
    <property type="match status" value="1"/>
</dbReference>
<dbReference type="NCBIfam" id="TIGR01549">
    <property type="entry name" value="HAD-SF-IA-v1"/>
    <property type="match status" value="1"/>
</dbReference>
<feature type="region of interest" description="Disordered" evidence="7">
    <location>
        <begin position="413"/>
        <end position="432"/>
    </location>
</feature>
<dbReference type="PROSITE" id="PS50011">
    <property type="entry name" value="PROTEIN_KINASE_DOM"/>
    <property type="match status" value="1"/>
</dbReference>
<accession>A0A2P6TZ09</accession>
<dbReference type="SUPFAM" id="SSF56112">
    <property type="entry name" value="Protein kinase-like (PK-like)"/>
    <property type="match status" value="1"/>
</dbReference>
<dbReference type="STRING" id="3076.A0A2P6TZ09"/>
<dbReference type="InterPro" id="IPR023214">
    <property type="entry name" value="HAD_sf"/>
</dbReference>
<dbReference type="PANTHER" id="PTHR44329:SF214">
    <property type="entry name" value="PROTEIN KINASE DOMAIN-CONTAINING PROTEIN"/>
    <property type="match status" value="1"/>
</dbReference>
<keyword evidence="5 6" id="KW-0067">ATP-binding</keyword>
<dbReference type="Gene3D" id="1.10.510.10">
    <property type="entry name" value="Transferase(Phosphotransferase) domain 1"/>
    <property type="match status" value="1"/>
</dbReference>
<dbReference type="InterPro" id="IPR017441">
    <property type="entry name" value="Protein_kinase_ATP_BS"/>
</dbReference>
<evidence type="ECO:0000256" key="4">
    <source>
        <dbReference type="ARBA" id="ARBA00022777"/>
    </source>
</evidence>
<dbReference type="GO" id="GO:0004674">
    <property type="term" value="F:protein serine/threonine kinase activity"/>
    <property type="evidence" value="ECO:0007669"/>
    <property type="project" value="UniProtKB-KW"/>
</dbReference>
<feature type="domain" description="Protein kinase" evidence="8">
    <location>
        <begin position="325"/>
        <end position="658"/>
    </location>
</feature>
<dbReference type="InterPro" id="IPR008271">
    <property type="entry name" value="Ser/Thr_kinase_AS"/>
</dbReference>
<evidence type="ECO:0000256" key="6">
    <source>
        <dbReference type="PROSITE-ProRule" id="PRU10141"/>
    </source>
</evidence>
<dbReference type="InterPro" id="IPR051681">
    <property type="entry name" value="Ser/Thr_Kinases-Pseudokinases"/>
</dbReference>
<dbReference type="Gene3D" id="3.30.200.20">
    <property type="entry name" value="Phosphorylase Kinase, domain 1"/>
    <property type="match status" value="1"/>
</dbReference>
<evidence type="ECO:0000256" key="1">
    <source>
        <dbReference type="ARBA" id="ARBA00022527"/>
    </source>
</evidence>
<reference evidence="9 10" key="1">
    <citation type="journal article" date="2018" name="Plant J.">
        <title>Genome sequences of Chlorella sorokiniana UTEX 1602 and Micractinium conductrix SAG 241.80: implications to maltose excretion by a green alga.</title>
        <authorList>
            <person name="Arriola M.B."/>
            <person name="Velmurugan N."/>
            <person name="Zhang Y."/>
            <person name="Plunkett M.H."/>
            <person name="Hondzo H."/>
            <person name="Barney B.M."/>
        </authorList>
    </citation>
    <scope>NUCLEOTIDE SEQUENCE [LARGE SCALE GENOMIC DNA]</scope>
    <source>
        <strain evidence="10">UTEX 1602</strain>
    </source>
</reference>
<dbReference type="InterPro" id="IPR001245">
    <property type="entry name" value="Ser-Thr/Tyr_kinase_cat_dom"/>
</dbReference>
<dbReference type="InterPro" id="IPR011009">
    <property type="entry name" value="Kinase-like_dom_sf"/>
</dbReference>
<evidence type="ECO:0000256" key="7">
    <source>
        <dbReference type="SAM" id="MobiDB-lite"/>
    </source>
</evidence>
<keyword evidence="4 9" id="KW-0418">Kinase</keyword>
<feature type="region of interest" description="Disordered" evidence="7">
    <location>
        <begin position="256"/>
        <end position="296"/>
    </location>
</feature>
<dbReference type="PROSITE" id="PS00108">
    <property type="entry name" value="PROTEIN_KINASE_ST"/>
    <property type="match status" value="1"/>
</dbReference>
<dbReference type="SMART" id="SM00220">
    <property type="entry name" value="S_TKc"/>
    <property type="match status" value="1"/>
</dbReference>
<comment type="caution">
    <text evidence="9">The sequence shown here is derived from an EMBL/GenBank/DDBJ whole genome shotgun (WGS) entry which is preliminary data.</text>
</comment>
<dbReference type="SUPFAM" id="SSF53335">
    <property type="entry name" value="S-adenosyl-L-methionine-dependent methyltransferases"/>
    <property type="match status" value="1"/>
</dbReference>
<feature type="compositionally biased region" description="Polar residues" evidence="7">
    <location>
        <begin position="260"/>
        <end position="269"/>
    </location>
</feature>
<dbReference type="InterPro" id="IPR000719">
    <property type="entry name" value="Prot_kinase_dom"/>
</dbReference>
<evidence type="ECO:0000313" key="9">
    <source>
        <dbReference type="EMBL" id="PRW59307.1"/>
    </source>
</evidence>
<dbReference type="PANTHER" id="PTHR44329">
    <property type="entry name" value="SERINE/THREONINE-PROTEIN KINASE TNNI3K-RELATED"/>
    <property type="match status" value="1"/>
</dbReference>
<dbReference type="InterPro" id="IPR036412">
    <property type="entry name" value="HAD-like_sf"/>
</dbReference>
<proteinExistence type="predicted"/>
<dbReference type="Pfam" id="PF00702">
    <property type="entry name" value="Hydrolase"/>
    <property type="match status" value="1"/>
</dbReference>
<dbReference type="InterPro" id="IPR029063">
    <property type="entry name" value="SAM-dependent_MTases_sf"/>
</dbReference>
<dbReference type="OrthoDB" id="426235at2759"/>
<evidence type="ECO:0000256" key="5">
    <source>
        <dbReference type="ARBA" id="ARBA00022840"/>
    </source>
</evidence>
<dbReference type="Gene3D" id="3.40.50.1000">
    <property type="entry name" value="HAD superfamily/HAD-like"/>
    <property type="match status" value="1"/>
</dbReference>
<sequence>MVALVSALGLDSGTSTVQITQDIALTQADVAGYRLPLRLGLNHMLVIEGGPGGEMKRLDFGGVQAPQLLFLEPGSTLVFSRINVSGWSTARADEAGLPTHTDALPTWPTVGGAPGAKMEFKDAVLLDTYELCTPQFAEAQATALQQQAKGGDWVEWIPGTAGLHFEQFSSQLPIFNSTDQSQIGLFGFNTTNTTMACTLPSNSSSGSMASTASSGSGSGSSFPVAAVAVPVAVVAAAALLGGLLLWHRRRKRGRELLPVTSKTAESSKPYNPGSEPGTPAHGNGSPNISGSLETLAPCGSQDMAKPAGDLSSGVLINRVGFIEGLSLGRALGGGGYGRVFLGRWRGATVAVKVVPATIEAGQRVDLSREPLLSVLLQHPNITASYKTCVVRILSADSGQAAADLVAAAVPAPNSSGGSGRGGSKGPTSQGAGRVVRSLTDRNALVEVVASDAVLEPGMYEAWIVSEYADRGSLHEAIVQGLFKAAHPPGWDLETLLLCLLDIARGLEFLHSCSIIHGDLKPQNVLLKTEQRDRRGFVAKLCDFGLSRAMGAEQTSVETGNYGTATHAAPERIAEGRLTFASDIYSFGCCMWEMLSGQRMWADTPTLQIISLVTLQNYRPPAPEGCPPQLAELIQSCWQADPRARPDAAGVIEALIAYAATLRDSMRPAAPASAPEQPVTPQSPRTLTVSNIDYVTMRKSTEIPVGDLFTVMESWDDGDRIKRSMDVILELEAQASASLQAQPGLLELLAFLRAAGVKVGLVTRNTTESVDAFFATIGEEWRSCFDVLLTRDNTPHVKPDPRSLLHFSETWGLQPFELLMVGDSLEDIETANAAGTASCLIAGGGNETSSASAAPPPLGAVPTFTVDSLAHLQQRLAECNTALGWGAYGDRTLSLSSSTWDEDDEDAAALLDALPGMVSLAGAPPAGLDFIDFLWATGAVQAASCSFPRIDSARFGVPPNAHPGDRVLHLGCSDGALTKLLFARGLQVIGVDKDVAAARRRGLPAVQLQPLELRPNSLQPELAAMGGQFDAVVFYAGGSSTGLAAAALGEQDGGSEGSSGGLAASWWREESLGEIRRVLKPGGLLAVQAAVADEAAVRQALLAAGFRVREFERALDGSCRLVAAAE</sequence>
<dbReference type="Pfam" id="PF07714">
    <property type="entry name" value="PK_Tyr_Ser-Thr"/>
    <property type="match status" value="1"/>
</dbReference>
<keyword evidence="2" id="KW-0808">Transferase</keyword>
<evidence type="ECO:0000256" key="2">
    <source>
        <dbReference type="ARBA" id="ARBA00022679"/>
    </source>
</evidence>
<feature type="binding site" evidence="6">
    <location>
        <position position="352"/>
    </location>
    <ligand>
        <name>ATP</name>
        <dbReference type="ChEBI" id="CHEBI:30616"/>
    </ligand>
</feature>
<gene>
    <name evidence="9" type="ORF">C2E21_2126</name>
</gene>
<dbReference type="PRINTS" id="PR00109">
    <property type="entry name" value="TYRKINASE"/>
</dbReference>
<evidence type="ECO:0000313" key="10">
    <source>
        <dbReference type="Proteomes" id="UP000239899"/>
    </source>
</evidence>
<name>A0A2P6TZ09_CHLSO</name>
<dbReference type="SUPFAM" id="SSF56784">
    <property type="entry name" value="HAD-like"/>
    <property type="match status" value="1"/>
</dbReference>
<dbReference type="CDD" id="cd02440">
    <property type="entry name" value="AdoMet_MTases"/>
    <property type="match status" value="1"/>
</dbReference>
<evidence type="ECO:0000259" key="8">
    <source>
        <dbReference type="PROSITE" id="PS50011"/>
    </source>
</evidence>
<dbReference type="EMBL" id="LHPG02000004">
    <property type="protein sequence ID" value="PRW59307.1"/>
    <property type="molecule type" value="Genomic_DNA"/>
</dbReference>
<keyword evidence="3 6" id="KW-0547">Nucleotide-binding</keyword>
<dbReference type="InterPro" id="IPR006439">
    <property type="entry name" value="HAD-SF_hydro_IA"/>
</dbReference>
<evidence type="ECO:0000256" key="3">
    <source>
        <dbReference type="ARBA" id="ARBA00022741"/>
    </source>
</evidence>
<organism evidence="9 10">
    <name type="scientific">Chlorella sorokiniana</name>
    <name type="common">Freshwater green alga</name>
    <dbReference type="NCBI Taxonomy" id="3076"/>
    <lineage>
        <taxon>Eukaryota</taxon>
        <taxon>Viridiplantae</taxon>
        <taxon>Chlorophyta</taxon>
        <taxon>core chlorophytes</taxon>
        <taxon>Trebouxiophyceae</taxon>
        <taxon>Chlorellales</taxon>
        <taxon>Chlorellaceae</taxon>
        <taxon>Chlorella clade</taxon>
        <taxon>Chlorella</taxon>
    </lineage>
</organism>
<dbReference type="AlphaFoldDB" id="A0A2P6TZ09"/>
<keyword evidence="1" id="KW-0723">Serine/threonine-protein kinase</keyword>
<dbReference type="Proteomes" id="UP000239899">
    <property type="component" value="Unassembled WGS sequence"/>
</dbReference>